<gene>
    <name evidence="2" type="ORF">KCG34_19825</name>
</gene>
<keyword evidence="1" id="KW-0812">Transmembrane</keyword>
<keyword evidence="3" id="KW-1185">Reference proteome</keyword>
<dbReference type="AlphaFoldDB" id="A0A975FY29"/>
<organism evidence="2 3">
    <name type="scientific">Phenylobacterium montanum</name>
    <dbReference type="NCBI Taxonomy" id="2823693"/>
    <lineage>
        <taxon>Bacteria</taxon>
        <taxon>Pseudomonadati</taxon>
        <taxon>Pseudomonadota</taxon>
        <taxon>Alphaproteobacteria</taxon>
        <taxon>Caulobacterales</taxon>
        <taxon>Caulobacteraceae</taxon>
        <taxon>Phenylobacterium</taxon>
    </lineage>
</organism>
<evidence type="ECO:0000313" key="2">
    <source>
        <dbReference type="EMBL" id="QUD87276.1"/>
    </source>
</evidence>
<accession>A0A975FY29</accession>
<keyword evidence="1" id="KW-0472">Membrane</keyword>
<dbReference type="Proteomes" id="UP000676409">
    <property type="component" value="Chromosome"/>
</dbReference>
<dbReference type="EMBL" id="CP073078">
    <property type="protein sequence ID" value="QUD87276.1"/>
    <property type="molecule type" value="Genomic_DNA"/>
</dbReference>
<feature type="transmembrane region" description="Helical" evidence="1">
    <location>
        <begin position="26"/>
        <end position="51"/>
    </location>
</feature>
<dbReference type="RefSeq" id="WP_211937328.1">
    <property type="nucleotide sequence ID" value="NZ_CP073078.1"/>
</dbReference>
<keyword evidence="1" id="KW-1133">Transmembrane helix</keyword>
<evidence type="ECO:0008006" key="4">
    <source>
        <dbReference type="Google" id="ProtNLM"/>
    </source>
</evidence>
<feature type="transmembrane region" description="Helical" evidence="1">
    <location>
        <begin position="102"/>
        <end position="125"/>
    </location>
</feature>
<evidence type="ECO:0000313" key="3">
    <source>
        <dbReference type="Proteomes" id="UP000676409"/>
    </source>
</evidence>
<dbReference type="KEGG" id="caul:KCG34_19825"/>
<feature type="transmembrane region" description="Helical" evidence="1">
    <location>
        <begin position="72"/>
        <end position="96"/>
    </location>
</feature>
<sequence length="138" mass="14706">MTNATGAVPPTVGAAHEDRTLPAVVYALYAFQAVAWGVPALIGLLIAYVGLQTAGPKMRTHFVFQVRTAWMAVAWGLLGTVLMIVGGVLSIVLIGIPVVQLGFAILSLIYVWVIARCIAGAIHLAQDLAYPRPRSWLV</sequence>
<protein>
    <recommendedName>
        <fullName evidence="4">DUF4870 domain-containing protein</fullName>
    </recommendedName>
</protein>
<evidence type="ECO:0000256" key="1">
    <source>
        <dbReference type="SAM" id="Phobius"/>
    </source>
</evidence>
<reference evidence="2" key="1">
    <citation type="submission" date="2021-04" db="EMBL/GenBank/DDBJ databases">
        <title>The complete genome sequence of Caulobacter sp. S6.</title>
        <authorList>
            <person name="Tang Y."/>
            <person name="Ouyang W."/>
            <person name="Liu Q."/>
            <person name="Huang B."/>
            <person name="Guo Z."/>
            <person name="Lei P."/>
        </authorList>
    </citation>
    <scope>NUCLEOTIDE SEQUENCE</scope>
    <source>
        <strain evidence="2">S6</strain>
    </source>
</reference>
<proteinExistence type="predicted"/>
<name>A0A975FY29_9CAUL</name>